<dbReference type="InterPro" id="IPR000120">
    <property type="entry name" value="Amidase"/>
</dbReference>
<dbReference type="SUPFAM" id="SSF75304">
    <property type="entry name" value="Amidase signature (AS) enzymes"/>
    <property type="match status" value="1"/>
</dbReference>
<evidence type="ECO:0000259" key="1">
    <source>
        <dbReference type="Pfam" id="PF01425"/>
    </source>
</evidence>
<dbReference type="PANTHER" id="PTHR11895">
    <property type="entry name" value="TRANSAMIDASE"/>
    <property type="match status" value="1"/>
</dbReference>
<evidence type="ECO:0000313" key="2">
    <source>
        <dbReference type="EMBL" id="SEA04773.1"/>
    </source>
</evidence>
<organism evidence="2 3">
    <name type="scientific">Bowdeniella nasicola</name>
    <dbReference type="NCBI Taxonomy" id="208480"/>
    <lineage>
        <taxon>Bacteria</taxon>
        <taxon>Bacillati</taxon>
        <taxon>Actinomycetota</taxon>
        <taxon>Actinomycetes</taxon>
        <taxon>Actinomycetales</taxon>
        <taxon>Actinomycetaceae</taxon>
        <taxon>Bowdeniella</taxon>
    </lineage>
</organism>
<dbReference type="Gene3D" id="3.90.1300.10">
    <property type="entry name" value="Amidase signature (AS) domain"/>
    <property type="match status" value="1"/>
</dbReference>
<dbReference type="Proteomes" id="UP000199288">
    <property type="component" value="Unassembled WGS sequence"/>
</dbReference>
<dbReference type="EMBL" id="FNQV01000004">
    <property type="protein sequence ID" value="SEA04773.1"/>
    <property type="molecule type" value="Genomic_DNA"/>
</dbReference>
<gene>
    <name evidence="2" type="ORF">SAMN02910418_00810</name>
</gene>
<dbReference type="AlphaFoldDB" id="A0A1H3XZM8"/>
<feature type="domain" description="Amidase" evidence="1">
    <location>
        <begin position="22"/>
        <end position="439"/>
    </location>
</feature>
<accession>A0A1H3XZM8</accession>
<evidence type="ECO:0000313" key="3">
    <source>
        <dbReference type="Proteomes" id="UP000199288"/>
    </source>
</evidence>
<dbReference type="InterPro" id="IPR036928">
    <property type="entry name" value="AS_sf"/>
</dbReference>
<reference evidence="3" key="1">
    <citation type="submission" date="2016-10" db="EMBL/GenBank/DDBJ databases">
        <authorList>
            <person name="Varghese N."/>
            <person name="Submissions S."/>
        </authorList>
    </citation>
    <scope>NUCLEOTIDE SEQUENCE [LARGE SCALE GENOMIC DNA]</scope>
    <source>
        <strain evidence="3">KPR-1</strain>
    </source>
</reference>
<sequence length="459" mass="49321">MFFKSISEISHLIRTRKLSVVELTQGILDRIDSMDSEFHSYIFVDHEGALSVAQKLQAEIERGQWRGPLHGIPVAVKDIYSIAGQPFELGMPSRVGKVAESTATVVTRLEQAGAIVVGRLNLTEGVYSEHIPPFTTPKNPWAKDRWVGSSSSGSGVATAAGLAFGTLASDTGGSIRIPASCNGVTGLKPTWGRCSRSGVWDFAATLDHVGPMARSAIDTGLMLEAIAGYDAADPTSLSASVPQFSSIRPGGLQGTTIGIDLEWGLQGVTAATQQALFDAIDVFAELGAEIVPIEFPDPTVIIDDWFKVCGVQAAHVTHDWFKDHRESYGGALTELLDLGLSVSAFEYQDLIRRRLEFTGKVKHAIETVDALLIPGLPFEAPLASDMVDMDEQKISDIHRFTVPFTMSQLPTITMPGGFSEEGLPVSVQLVGGSLSEATLVQLGASYQGVTDWHRRTPPC</sequence>
<proteinExistence type="predicted"/>
<keyword evidence="3" id="KW-1185">Reference proteome</keyword>
<name>A0A1H3XZM8_9ACTO</name>
<dbReference type="InterPro" id="IPR023631">
    <property type="entry name" value="Amidase_dom"/>
</dbReference>
<protein>
    <submittedName>
        <fullName evidence="2">Amidase</fullName>
    </submittedName>
</protein>
<dbReference type="PANTHER" id="PTHR11895:SF176">
    <property type="entry name" value="AMIDASE AMID-RELATED"/>
    <property type="match status" value="1"/>
</dbReference>
<dbReference type="GO" id="GO:0003824">
    <property type="term" value="F:catalytic activity"/>
    <property type="evidence" value="ECO:0007669"/>
    <property type="project" value="InterPro"/>
</dbReference>
<dbReference type="Pfam" id="PF01425">
    <property type="entry name" value="Amidase"/>
    <property type="match status" value="1"/>
</dbReference>